<keyword evidence="2" id="KW-1185">Reference proteome</keyword>
<dbReference type="EMBL" id="AP023367">
    <property type="protein sequence ID" value="BCJ95337.1"/>
    <property type="molecule type" value="Genomic_DNA"/>
</dbReference>
<dbReference type="KEGG" id="acel:acsn021_29060"/>
<protein>
    <submittedName>
        <fullName evidence="1">Uncharacterized protein</fullName>
    </submittedName>
</protein>
<gene>
    <name evidence="1" type="ORF">acsn021_29060</name>
</gene>
<evidence type="ECO:0000313" key="1">
    <source>
        <dbReference type="EMBL" id="BCJ95337.1"/>
    </source>
</evidence>
<name>A0A6S6R5G2_9FIRM</name>
<sequence>MEVINSFSRNISEYSKNASYFNQRVKTEENAKLSVSKAADIESQNTDKNTANNNGISAHKKFLEDFISASHKAPYGELADNFGQINYNGVTFQCDFERNTISLGDMSDETKILTIPLSGGGRLKVNVNNIDDLAKTIDMFNANDRKRIMDALAVYAKLQSKKYEIEEEQNNLFQKLVEKNIK</sequence>
<proteinExistence type="predicted"/>
<dbReference type="AlphaFoldDB" id="A0A6S6R5G2"/>
<organism evidence="1 2">
    <name type="scientific">Anaerocolumna cellulosilytica</name>
    <dbReference type="NCBI Taxonomy" id="433286"/>
    <lineage>
        <taxon>Bacteria</taxon>
        <taxon>Bacillati</taxon>
        <taxon>Bacillota</taxon>
        <taxon>Clostridia</taxon>
        <taxon>Lachnospirales</taxon>
        <taxon>Lachnospiraceae</taxon>
        <taxon>Anaerocolumna</taxon>
    </lineage>
</organism>
<accession>A0A6S6R5G2</accession>
<reference evidence="1 2" key="1">
    <citation type="journal article" date="2016" name="Int. J. Syst. Evol. Microbiol.">
        <title>Descriptions of Anaerotaenia torta gen. nov., sp. nov. and Anaerocolumna cellulosilytica gen. nov., sp. nov. isolated from a methanogenic reactor of cattle waste.</title>
        <authorList>
            <person name="Uek A."/>
            <person name="Ohtaki Y."/>
            <person name="Kaku N."/>
            <person name="Ueki K."/>
        </authorList>
    </citation>
    <scope>NUCLEOTIDE SEQUENCE [LARGE SCALE GENOMIC DNA]</scope>
    <source>
        <strain evidence="1 2">SN021</strain>
    </source>
</reference>
<dbReference type="RefSeq" id="WP_184094130.1">
    <property type="nucleotide sequence ID" value="NZ_AP023367.1"/>
</dbReference>
<evidence type="ECO:0000313" key="2">
    <source>
        <dbReference type="Proteomes" id="UP000515561"/>
    </source>
</evidence>
<dbReference type="Proteomes" id="UP000515561">
    <property type="component" value="Chromosome"/>
</dbReference>